<dbReference type="InterPro" id="IPR008700">
    <property type="entry name" value="TypeIII_avirulence_cleave"/>
</dbReference>
<name>A0AAU9MBV1_9ASTR</name>
<feature type="region of interest" description="Disordered" evidence="1">
    <location>
        <begin position="305"/>
        <end position="328"/>
    </location>
</feature>
<evidence type="ECO:0000259" key="2">
    <source>
        <dbReference type="Pfam" id="PF05627"/>
    </source>
</evidence>
<dbReference type="AlphaFoldDB" id="A0AAU9MBV1"/>
<dbReference type="Proteomes" id="UP001157418">
    <property type="component" value="Unassembled WGS sequence"/>
</dbReference>
<comment type="caution">
    <text evidence="3">The sequence shown here is derived from an EMBL/GenBank/DDBJ whole genome shotgun (WGS) entry which is preliminary data.</text>
</comment>
<evidence type="ECO:0000256" key="1">
    <source>
        <dbReference type="SAM" id="MobiDB-lite"/>
    </source>
</evidence>
<accession>A0AAU9MBV1</accession>
<feature type="domain" description="RIN4 pathogenic type III effector avirulence factor Avr cleavage site" evidence="2">
    <location>
        <begin position="268"/>
        <end position="301"/>
    </location>
</feature>
<evidence type="ECO:0000313" key="4">
    <source>
        <dbReference type="Proteomes" id="UP001157418"/>
    </source>
</evidence>
<feature type="compositionally biased region" description="Polar residues" evidence="1">
    <location>
        <begin position="88"/>
        <end position="97"/>
    </location>
</feature>
<dbReference type="Pfam" id="PF05627">
    <property type="entry name" value="AvrRpt-cleavage"/>
    <property type="match status" value="2"/>
</dbReference>
<dbReference type="GO" id="GO:0005886">
    <property type="term" value="C:plasma membrane"/>
    <property type="evidence" value="ECO:0007669"/>
    <property type="project" value="TreeGrafter"/>
</dbReference>
<keyword evidence="4" id="KW-1185">Reference proteome</keyword>
<feature type="domain" description="RIN4 pathogenic type III effector avirulence factor Avr cleavage site" evidence="2">
    <location>
        <begin position="126"/>
        <end position="154"/>
    </location>
</feature>
<feature type="region of interest" description="Disordered" evidence="1">
    <location>
        <begin position="199"/>
        <end position="265"/>
    </location>
</feature>
<proteinExistence type="predicted"/>
<feature type="region of interest" description="Disordered" evidence="1">
    <location>
        <begin position="1"/>
        <end position="103"/>
    </location>
</feature>
<dbReference type="InterPro" id="IPR040387">
    <property type="entry name" value="RIN4/NOI4"/>
</dbReference>
<sequence length="337" mass="37219">MDLTQNPEPPLPTSPHAAVKAKSYHPPKLPSVSSNMSPPAPPVKEPENSQLPTPHASATSESESQKESASKTTPPSPWNFSCRPKININFQNGPTRNNKSESSSLCHHFLSHSSFKFNQKPIMSQQRSHIPKFGSWDADNVPYTAYFDNARKDKGSGVMINPNDPEENPEAFMAYGGDNDDVSNDDIVFADKNIKFGGKKSTTSSKVSSERSSISDLSSKQQSYKADRKKSSNTNTREMTSNFAPPSPSPAPNRPRYGYNPADDIASHRSASVPMFGAWDEKDPRSGDGFTVIFQKVKEEKHIAATKFPPIPQHDNPNIPKNPKKDSKGIKKWCCLY</sequence>
<protein>
    <recommendedName>
        <fullName evidence="2">RIN4 pathogenic type III effector avirulence factor Avr cleavage site domain-containing protein</fullName>
    </recommendedName>
</protein>
<organism evidence="3 4">
    <name type="scientific">Lactuca virosa</name>
    <dbReference type="NCBI Taxonomy" id="75947"/>
    <lineage>
        <taxon>Eukaryota</taxon>
        <taxon>Viridiplantae</taxon>
        <taxon>Streptophyta</taxon>
        <taxon>Embryophyta</taxon>
        <taxon>Tracheophyta</taxon>
        <taxon>Spermatophyta</taxon>
        <taxon>Magnoliopsida</taxon>
        <taxon>eudicotyledons</taxon>
        <taxon>Gunneridae</taxon>
        <taxon>Pentapetalae</taxon>
        <taxon>asterids</taxon>
        <taxon>campanulids</taxon>
        <taxon>Asterales</taxon>
        <taxon>Asteraceae</taxon>
        <taxon>Cichorioideae</taxon>
        <taxon>Cichorieae</taxon>
        <taxon>Lactucinae</taxon>
        <taxon>Lactuca</taxon>
    </lineage>
</organism>
<reference evidence="3 4" key="1">
    <citation type="submission" date="2022-01" db="EMBL/GenBank/DDBJ databases">
        <authorList>
            <person name="Xiong W."/>
            <person name="Schranz E."/>
        </authorList>
    </citation>
    <scope>NUCLEOTIDE SEQUENCE [LARGE SCALE GENOMIC DNA]</scope>
</reference>
<feature type="compositionally biased region" description="Low complexity" evidence="1">
    <location>
        <begin position="199"/>
        <end position="223"/>
    </location>
</feature>
<evidence type="ECO:0000313" key="3">
    <source>
        <dbReference type="EMBL" id="CAH1423740.1"/>
    </source>
</evidence>
<dbReference type="PANTHER" id="PTHR33159">
    <property type="entry name" value="RPM1-INTERACTING PROTEIN 4 (RIN4) FAMILY PROTEIN"/>
    <property type="match status" value="1"/>
</dbReference>
<feature type="compositionally biased region" description="Polar residues" evidence="1">
    <location>
        <begin position="232"/>
        <end position="241"/>
    </location>
</feature>
<gene>
    <name evidence="3" type="ORF">LVIROSA_LOCUS11007</name>
</gene>
<dbReference type="PANTHER" id="PTHR33159:SF49">
    <property type="entry name" value="RPM1-INTERACTING PROTEIN 4"/>
    <property type="match status" value="1"/>
</dbReference>
<dbReference type="EMBL" id="CAKMRJ010001112">
    <property type="protein sequence ID" value="CAH1423740.1"/>
    <property type="molecule type" value="Genomic_DNA"/>
</dbReference>